<dbReference type="GO" id="GO:0003723">
    <property type="term" value="F:RNA binding"/>
    <property type="evidence" value="ECO:0007669"/>
    <property type="project" value="TreeGrafter"/>
</dbReference>
<name>A0A482VTD6_ASBVE</name>
<dbReference type="Gene3D" id="3.30.70.330">
    <property type="match status" value="1"/>
</dbReference>
<feature type="compositionally biased region" description="Basic and acidic residues" evidence="1">
    <location>
        <begin position="1"/>
        <end position="16"/>
    </location>
</feature>
<keyword evidence="3" id="KW-1185">Reference proteome</keyword>
<dbReference type="SUPFAM" id="SSF54928">
    <property type="entry name" value="RNA-binding domain, RBD"/>
    <property type="match status" value="1"/>
</dbReference>
<feature type="region of interest" description="Disordered" evidence="1">
    <location>
        <begin position="73"/>
        <end position="96"/>
    </location>
</feature>
<dbReference type="EMBL" id="QDEB01065640">
    <property type="protein sequence ID" value="RZC36054.1"/>
    <property type="molecule type" value="Genomic_DNA"/>
</dbReference>
<comment type="caution">
    <text evidence="2">The sequence shown here is derived from an EMBL/GenBank/DDBJ whole genome shotgun (WGS) entry which is preliminary data.</text>
</comment>
<reference evidence="2 3" key="1">
    <citation type="submission" date="2017-03" db="EMBL/GenBank/DDBJ databases">
        <title>Genome of the blue death feigning beetle - Asbolus verrucosus.</title>
        <authorList>
            <person name="Rider S.D."/>
        </authorList>
    </citation>
    <scope>NUCLEOTIDE SEQUENCE [LARGE SCALE GENOMIC DNA]</scope>
    <source>
        <strain evidence="2">Butters</strain>
        <tissue evidence="2">Head and leg muscle</tissue>
    </source>
</reference>
<sequence>MKTELPEKKIKTEENTSKVPENSNEESKKPSEPAKSQTAIDEEDEDMRLYRLKIEEQKREREKVLRMKEERRKLMLQQQQQAEEEKSAAADNRQQGATSFAQKNNFPCNNVPVSSVQAQYFGKPQSSADDELASLTFKVPNNLQILQKPAPTAANVQKPEPTSNSFMSNRVVVVKGSNNQKGGALQNSNIVKTVEASHDSADVGQGLSSFFNNRKVLKKDNSLINTRLVIINNLSASTNQNKLVAMTRGIGEIQKLRMDKQERQATILFKSVASAHAFFKKYQRHMLDLSVIDVKLEPML</sequence>
<evidence type="ECO:0000313" key="3">
    <source>
        <dbReference type="Proteomes" id="UP000292052"/>
    </source>
</evidence>
<dbReference type="STRING" id="1661398.A0A482VTD6"/>
<evidence type="ECO:0000256" key="1">
    <source>
        <dbReference type="SAM" id="MobiDB-lite"/>
    </source>
</evidence>
<dbReference type="AlphaFoldDB" id="A0A482VTD6"/>
<protein>
    <submittedName>
        <fullName evidence="2">Uncharacterized protein</fullName>
    </submittedName>
</protein>
<organism evidence="2 3">
    <name type="scientific">Asbolus verrucosus</name>
    <name type="common">Desert ironclad beetle</name>
    <dbReference type="NCBI Taxonomy" id="1661398"/>
    <lineage>
        <taxon>Eukaryota</taxon>
        <taxon>Metazoa</taxon>
        <taxon>Ecdysozoa</taxon>
        <taxon>Arthropoda</taxon>
        <taxon>Hexapoda</taxon>
        <taxon>Insecta</taxon>
        <taxon>Pterygota</taxon>
        <taxon>Neoptera</taxon>
        <taxon>Endopterygota</taxon>
        <taxon>Coleoptera</taxon>
        <taxon>Polyphaga</taxon>
        <taxon>Cucujiformia</taxon>
        <taxon>Tenebrionidae</taxon>
        <taxon>Pimeliinae</taxon>
        <taxon>Asbolus</taxon>
    </lineage>
</organism>
<dbReference type="PANTHER" id="PTHR22014">
    <property type="entry name" value="RNA-BINDING PROTEIN 33"/>
    <property type="match status" value="1"/>
</dbReference>
<dbReference type="InterPro" id="IPR012677">
    <property type="entry name" value="Nucleotide-bd_a/b_plait_sf"/>
</dbReference>
<accession>A0A482VTD6</accession>
<gene>
    <name evidence="2" type="ORF">BDFB_001622</name>
</gene>
<proteinExistence type="predicted"/>
<dbReference type="InterPro" id="IPR039878">
    <property type="entry name" value="RBM33"/>
</dbReference>
<dbReference type="InterPro" id="IPR035979">
    <property type="entry name" value="RBD_domain_sf"/>
</dbReference>
<evidence type="ECO:0000313" key="2">
    <source>
        <dbReference type="EMBL" id="RZC36054.1"/>
    </source>
</evidence>
<feature type="region of interest" description="Disordered" evidence="1">
    <location>
        <begin position="1"/>
        <end position="48"/>
    </location>
</feature>
<dbReference type="OrthoDB" id="5990677at2759"/>
<dbReference type="Proteomes" id="UP000292052">
    <property type="component" value="Unassembled WGS sequence"/>
</dbReference>
<dbReference type="PANTHER" id="PTHR22014:SF2">
    <property type="entry name" value="RNA-BINDING PROTEIN 33"/>
    <property type="match status" value="1"/>
</dbReference>